<dbReference type="Pfam" id="PF07715">
    <property type="entry name" value="Plug"/>
    <property type="match status" value="1"/>
</dbReference>
<dbReference type="InterPro" id="IPR008969">
    <property type="entry name" value="CarboxyPept-like_regulatory"/>
</dbReference>
<reference evidence="4 5" key="1">
    <citation type="submission" date="2018-11" db="EMBL/GenBank/DDBJ databases">
        <title>Draft genome sequence of Ferruginibacter sp. BO-59.</title>
        <authorList>
            <person name="Im W.T."/>
        </authorList>
    </citation>
    <scope>NUCLEOTIDE SEQUENCE [LARGE SCALE GENOMIC DNA]</scope>
    <source>
        <strain evidence="4 5">BO-59</strain>
    </source>
</reference>
<dbReference type="InterPro" id="IPR023997">
    <property type="entry name" value="TonB-dep_OMP_SusC/RagA_CS"/>
</dbReference>
<comment type="subcellular location">
    <subcellularLocation>
        <location evidence="2">Cell outer membrane</location>
        <topology evidence="2">Multi-pass membrane protein</topology>
    </subcellularLocation>
</comment>
<proteinExistence type="inferred from homology"/>
<keyword evidence="2" id="KW-1134">Transmembrane beta strand</keyword>
<sequence>MNRARHDNTRRRNFSWHFQGIFLFSLFMLISSLGRAQNTTVVSGIVSDTSGNLLIGVTVTADHSKKTVVTQEGGTYSIPVTAADKSIQFSYIGMKPETRSISGQTAINVQLQPDITGLNEVVVVGYGTQKKESLTGAISTVTSKDIERVHGGSTVSTTLAGKLPGVTFRQAEGRPGAGASIQIRNMGSPLYVIDGIQQDEGQFNNLAPNDVESITVLKDASAAIYGVRAANGVVVVTTKKGRTGRNNINVNAYNGWQSFFRFPKVVTNTPDFLYYKADAQINSNGFLYSDTGWVPQTGISAQDLIDAKNLTNPIYRSFNWRDYVLNNNGAPLSSVNVNISGGSDKVNYYVSGTNLFQNSVLGKEYNFNRTNIQSNVTAKLTNGLKVGFDINGRVETRRNPGVPGGDDYFLARLAVLRNTPQERPYANDNPAYLNDLGDHLESNYAFLNNNLSGKFRSDWRVIQTNFHIDWDIPWVNGLTIKGLGSYYMADELENNQEYTYDAYTYVDSTYKRTGGATNPWRDREQIKHINTTLQLQANYNNTFGKSTIGATLVAERIKEHYLRNWLHANPQSNFIPLVTYPIIDQYTDEDNTTARIGYIGRITYSYDNKYIIEGSARRDASYLFAPGHQVGYFPGGSVGWRISEEPFFQAMLGNKTNVISSLKLRASYGILGDDRNPYDVNQPIVAQFAFLSGYNYGTQGNAILDGRIIPASRDKGVPVTTLSWLKSKITDVGMDFTLLNGKLSGTFDWFYRKRTGLPGPKNDVLLPEEVGYDLADQNINSDAQYGEEGSLNYFGRAGKVNFTVGGNLSYTRSKFLNSYNPLFNNSWDQYRNSGEERFTDKDWGYIYIGQFKSQDEINNYKVDIDGQGNRTLLPGDLIYKDINGDGKIDEYDQRPISYAYGAQPQINFGFNFSLAYNGFDFHADFSGASGFSWFQNWEQRWAFQNNGNLNAIFEDRWHRANIYDPNSAWIPGKYPANRYNPGFGHSDYEVAGQRNSTFWLHNVTYFRARTIELGYSLPRTVLDRVKIQSARVYINGYDLFSIDNLASYGVDPESVDDNGLQFPQNRVINVGINLSL</sequence>
<dbReference type="EMBL" id="RJJR01000011">
    <property type="protein sequence ID" value="RNI35341.1"/>
    <property type="molecule type" value="Genomic_DNA"/>
</dbReference>
<keyword evidence="1" id="KW-0732">Signal</keyword>
<dbReference type="NCBIfam" id="TIGR04057">
    <property type="entry name" value="SusC_RagA_signa"/>
    <property type="match status" value="1"/>
</dbReference>
<feature type="domain" description="TonB-dependent receptor plug" evidence="3">
    <location>
        <begin position="131"/>
        <end position="233"/>
    </location>
</feature>
<keyword evidence="2" id="KW-0813">Transport</keyword>
<dbReference type="SUPFAM" id="SSF49464">
    <property type="entry name" value="Carboxypeptidase regulatory domain-like"/>
    <property type="match status" value="1"/>
</dbReference>
<keyword evidence="2" id="KW-0812">Transmembrane</keyword>
<dbReference type="OrthoDB" id="9768177at2"/>
<dbReference type="InterPro" id="IPR023996">
    <property type="entry name" value="TonB-dep_OMP_SusC/RagA"/>
</dbReference>
<dbReference type="Pfam" id="PF13715">
    <property type="entry name" value="CarbopepD_reg_2"/>
    <property type="match status" value="1"/>
</dbReference>
<comment type="caution">
    <text evidence="4">The sequence shown here is derived from an EMBL/GenBank/DDBJ whole genome shotgun (WGS) entry which is preliminary data.</text>
</comment>
<keyword evidence="4" id="KW-0675">Receptor</keyword>
<dbReference type="GO" id="GO:0009279">
    <property type="term" value="C:cell outer membrane"/>
    <property type="evidence" value="ECO:0007669"/>
    <property type="project" value="UniProtKB-SubCell"/>
</dbReference>
<evidence type="ECO:0000256" key="1">
    <source>
        <dbReference type="ARBA" id="ARBA00022729"/>
    </source>
</evidence>
<dbReference type="PANTHER" id="PTHR30069">
    <property type="entry name" value="TONB-DEPENDENT OUTER MEMBRANE RECEPTOR"/>
    <property type="match status" value="1"/>
</dbReference>
<evidence type="ECO:0000313" key="4">
    <source>
        <dbReference type="EMBL" id="RNI35341.1"/>
    </source>
</evidence>
<keyword evidence="2" id="KW-0472">Membrane</keyword>
<dbReference type="InterPro" id="IPR012910">
    <property type="entry name" value="Plug_dom"/>
</dbReference>
<dbReference type="InterPro" id="IPR039426">
    <property type="entry name" value="TonB-dep_rcpt-like"/>
</dbReference>
<evidence type="ECO:0000259" key="3">
    <source>
        <dbReference type="Pfam" id="PF07715"/>
    </source>
</evidence>
<evidence type="ECO:0000256" key="2">
    <source>
        <dbReference type="PROSITE-ProRule" id="PRU01360"/>
    </source>
</evidence>
<dbReference type="Gene3D" id="2.60.40.1120">
    <property type="entry name" value="Carboxypeptidase-like, regulatory domain"/>
    <property type="match status" value="1"/>
</dbReference>
<dbReference type="NCBIfam" id="TIGR04056">
    <property type="entry name" value="OMP_RagA_SusC"/>
    <property type="match status" value="1"/>
</dbReference>
<accession>A0A3M9NC63</accession>
<name>A0A3M9NC63_9BACT</name>
<keyword evidence="2" id="KW-0998">Cell outer membrane</keyword>
<dbReference type="PANTHER" id="PTHR30069:SF29">
    <property type="entry name" value="HEMOGLOBIN AND HEMOGLOBIN-HAPTOGLOBIN-BINDING PROTEIN 1-RELATED"/>
    <property type="match status" value="1"/>
</dbReference>
<comment type="similarity">
    <text evidence="2">Belongs to the TonB-dependent receptor family.</text>
</comment>
<dbReference type="AlphaFoldDB" id="A0A3M9NC63"/>
<organism evidence="4 5">
    <name type="scientific">Hanamia caeni</name>
    <dbReference type="NCBI Taxonomy" id="2294116"/>
    <lineage>
        <taxon>Bacteria</taxon>
        <taxon>Pseudomonadati</taxon>
        <taxon>Bacteroidota</taxon>
        <taxon>Chitinophagia</taxon>
        <taxon>Chitinophagales</taxon>
        <taxon>Chitinophagaceae</taxon>
        <taxon>Hanamia</taxon>
    </lineage>
</organism>
<dbReference type="InterPro" id="IPR037066">
    <property type="entry name" value="Plug_dom_sf"/>
</dbReference>
<dbReference type="Gene3D" id="2.170.130.10">
    <property type="entry name" value="TonB-dependent receptor, plug domain"/>
    <property type="match status" value="1"/>
</dbReference>
<dbReference type="SUPFAM" id="SSF56935">
    <property type="entry name" value="Porins"/>
    <property type="match status" value="1"/>
</dbReference>
<dbReference type="GO" id="GO:0044718">
    <property type="term" value="P:siderophore transmembrane transport"/>
    <property type="evidence" value="ECO:0007669"/>
    <property type="project" value="TreeGrafter"/>
</dbReference>
<protein>
    <submittedName>
        <fullName evidence="4">TonB-dependent receptor</fullName>
    </submittedName>
</protein>
<dbReference type="Proteomes" id="UP000267223">
    <property type="component" value="Unassembled WGS sequence"/>
</dbReference>
<dbReference type="GO" id="GO:0015344">
    <property type="term" value="F:siderophore uptake transmembrane transporter activity"/>
    <property type="evidence" value="ECO:0007669"/>
    <property type="project" value="TreeGrafter"/>
</dbReference>
<dbReference type="PROSITE" id="PS52016">
    <property type="entry name" value="TONB_DEPENDENT_REC_3"/>
    <property type="match status" value="1"/>
</dbReference>
<keyword evidence="5" id="KW-1185">Reference proteome</keyword>
<evidence type="ECO:0000313" key="5">
    <source>
        <dbReference type="Proteomes" id="UP000267223"/>
    </source>
</evidence>
<gene>
    <name evidence="4" type="ORF">EFY79_13710</name>
</gene>